<gene>
    <name evidence="1" type="ORF">I545_5194</name>
</gene>
<accession>X7YX96</accession>
<name>X7YX96_MYCKA</name>
<protein>
    <submittedName>
        <fullName evidence="1">Uncharacterized protein</fullName>
    </submittedName>
</protein>
<proteinExistence type="predicted"/>
<organism evidence="1 2">
    <name type="scientific">Mycobacterium kansasii 662</name>
    <dbReference type="NCBI Taxonomy" id="1299326"/>
    <lineage>
        <taxon>Bacteria</taxon>
        <taxon>Bacillati</taxon>
        <taxon>Actinomycetota</taxon>
        <taxon>Actinomycetes</taxon>
        <taxon>Mycobacteriales</taxon>
        <taxon>Mycobacteriaceae</taxon>
        <taxon>Mycobacterium</taxon>
    </lineage>
</organism>
<dbReference type="EMBL" id="JAOA01000010">
    <property type="protein sequence ID" value="EUA11724.1"/>
    <property type="molecule type" value="Genomic_DNA"/>
</dbReference>
<evidence type="ECO:0000313" key="2">
    <source>
        <dbReference type="Proteomes" id="UP000020561"/>
    </source>
</evidence>
<dbReference type="PATRIC" id="fig|1299326.3.peg.4998"/>
<dbReference type="Proteomes" id="UP000020561">
    <property type="component" value="Unassembled WGS sequence"/>
</dbReference>
<dbReference type="AlphaFoldDB" id="X7YX96"/>
<sequence>MTKVVSERQDEMLERMRPLVQQLNVLQPLLQDHRVHIPVWAVVATRLD</sequence>
<reference evidence="1 2" key="1">
    <citation type="submission" date="2013-12" db="EMBL/GenBank/DDBJ databases">
        <authorList>
            <person name="Brown-Elliot B."/>
            <person name="Wallace R."/>
            <person name="Lenaerts A."/>
            <person name="Ordway D."/>
            <person name="DeGroote M.A."/>
            <person name="Parker T."/>
            <person name="Sizemore C."/>
            <person name="Tallon L.J."/>
            <person name="Sadzewicz L.K."/>
            <person name="Sengamalay N."/>
            <person name="Fraser C.M."/>
            <person name="Hine E."/>
            <person name="Shefchek K.A."/>
            <person name="Das S.P."/>
            <person name="Tettelin H."/>
        </authorList>
    </citation>
    <scope>NUCLEOTIDE SEQUENCE [LARGE SCALE GENOMIC DNA]</scope>
    <source>
        <strain evidence="1 2">662</strain>
    </source>
</reference>
<evidence type="ECO:0000313" key="1">
    <source>
        <dbReference type="EMBL" id="EUA11724.1"/>
    </source>
</evidence>
<comment type="caution">
    <text evidence="1">The sequence shown here is derived from an EMBL/GenBank/DDBJ whole genome shotgun (WGS) entry which is preliminary data.</text>
</comment>